<feature type="transmembrane region" description="Helical" evidence="1">
    <location>
        <begin position="12"/>
        <end position="33"/>
    </location>
</feature>
<evidence type="ECO:0000313" key="3">
    <source>
        <dbReference type="Proteomes" id="UP000594500"/>
    </source>
</evidence>
<protein>
    <submittedName>
        <fullName evidence="2">Uncharacterized protein</fullName>
    </submittedName>
</protein>
<feature type="transmembrane region" description="Helical" evidence="1">
    <location>
        <begin position="45"/>
        <end position="64"/>
    </location>
</feature>
<evidence type="ECO:0000313" key="2">
    <source>
        <dbReference type="EMBL" id="QPF11244.1"/>
    </source>
</evidence>
<dbReference type="RefSeq" id="WP_143967122.1">
    <property type="nucleotide sequence ID" value="NZ_CP062916.1"/>
</dbReference>
<sequence length="80" mass="9212">MTLLSHQRKKEVIEQTLTFFIAVFLITTILHSFGLSWGVVTVPEWLSKLMIFICVIYACYKFSFSITQKAIAIILQKKAN</sequence>
<dbReference type="AlphaFoldDB" id="A0AAQ0BPZ3"/>
<gene>
    <name evidence="2" type="ORF">IMO34_13190</name>
</gene>
<organism evidence="2 3">
    <name type="scientific">Raoultella terrigena</name>
    <name type="common">Klebsiella terrigena</name>
    <dbReference type="NCBI Taxonomy" id="577"/>
    <lineage>
        <taxon>Bacteria</taxon>
        <taxon>Pseudomonadati</taxon>
        <taxon>Pseudomonadota</taxon>
        <taxon>Gammaproteobacteria</taxon>
        <taxon>Enterobacterales</taxon>
        <taxon>Enterobacteriaceae</taxon>
        <taxon>Klebsiella/Raoultella group</taxon>
        <taxon>Raoultella</taxon>
    </lineage>
</organism>
<name>A0AAQ0BPZ3_RAOTE</name>
<dbReference type="Proteomes" id="UP000594500">
    <property type="component" value="Chromosome"/>
</dbReference>
<accession>A0AAQ0BPZ3</accession>
<dbReference type="EMBL" id="CP062916">
    <property type="protein sequence ID" value="QPF11244.1"/>
    <property type="molecule type" value="Genomic_DNA"/>
</dbReference>
<reference evidence="2 3" key="1">
    <citation type="submission" date="2020-10" db="EMBL/GenBank/DDBJ databases">
        <title>Resistance determinants and their genetic context in bacteria from a longitudinal study of pigs reared under conventional and antibiotic-free husbandry practices.</title>
        <authorList>
            <person name="Poulin-Laprade D."/>
            <person name="Brouard J.-S."/>
            <person name="Gagnon N."/>
            <person name="Turcotte A."/>
            <person name="Langlois A."/>
            <person name="Matte J.J."/>
            <person name="Carrillo C.D."/>
            <person name="Zaheer R."/>
            <person name="McAllister T."/>
            <person name="Topp E."/>
            <person name="Talbot G."/>
        </authorList>
    </citation>
    <scope>NUCLEOTIDE SEQUENCE [LARGE SCALE GENOMIC DNA]</scope>
    <source>
        <strain evidence="2 3">Res13-Abat-PEB01-P1-04-A</strain>
    </source>
</reference>
<keyword evidence="1" id="KW-0472">Membrane</keyword>
<proteinExistence type="predicted"/>
<evidence type="ECO:0000256" key="1">
    <source>
        <dbReference type="SAM" id="Phobius"/>
    </source>
</evidence>
<keyword evidence="1" id="KW-0812">Transmembrane</keyword>
<keyword evidence="1" id="KW-1133">Transmembrane helix</keyword>